<accession>A0A9P8MAF4</accession>
<sequence>MSGPMNGSPSSKSDQQVAVEGALQPGILKYISREAAHGQSRDTVVLMKRMEPASGWSDWETIIPWFQDWQPCCGLEHNITPWRLFLGKIDYIRGDASSKGPEWFNQCQKSVSETGHGPINFSSTVVKDFDRNTT</sequence>
<organism evidence="1 2">
    <name type="scientific">Metarhizium humberi</name>
    <dbReference type="NCBI Taxonomy" id="2596975"/>
    <lineage>
        <taxon>Eukaryota</taxon>
        <taxon>Fungi</taxon>
        <taxon>Dikarya</taxon>
        <taxon>Ascomycota</taxon>
        <taxon>Pezizomycotina</taxon>
        <taxon>Sordariomycetes</taxon>
        <taxon>Hypocreomycetidae</taxon>
        <taxon>Hypocreales</taxon>
        <taxon>Clavicipitaceae</taxon>
        <taxon>Metarhizium</taxon>
    </lineage>
</organism>
<dbReference type="Proteomes" id="UP000764110">
    <property type="component" value="Unassembled WGS sequence"/>
</dbReference>
<keyword evidence="2" id="KW-1185">Reference proteome</keyword>
<protein>
    <submittedName>
        <fullName evidence="1">Uncharacterized protein</fullName>
    </submittedName>
</protein>
<comment type="caution">
    <text evidence="1">The sequence shown here is derived from an EMBL/GenBank/DDBJ whole genome shotgun (WGS) entry which is preliminary data.</text>
</comment>
<name>A0A9P8MAF4_9HYPO</name>
<dbReference type="AlphaFoldDB" id="A0A9P8MAF4"/>
<evidence type="ECO:0000313" key="1">
    <source>
        <dbReference type="EMBL" id="KAH0596692.1"/>
    </source>
</evidence>
<dbReference type="EMBL" id="JACEFI010000009">
    <property type="protein sequence ID" value="KAH0596692.1"/>
    <property type="molecule type" value="Genomic_DNA"/>
</dbReference>
<gene>
    <name evidence="1" type="ORF">MHUMG1_05811</name>
</gene>
<proteinExistence type="predicted"/>
<evidence type="ECO:0000313" key="2">
    <source>
        <dbReference type="Proteomes" id="UP000764110"/>
    </source>
</evidence>
<reference evidence="1 2" key="1">
    <citation type="submission" date="2020-07" db="EMBL/GenBank/DDBJ databases">
        <title>Metarhizium humberi genome.</title>
        <authorList>
            <person name="Lysoe E."/>
        </authorList>
    </citation>
    <scope>NUCLEOTIDE SEQUENCE [LARGE SCALE GENOMIC DNA]</scope>
    <source>
        <strain evidence="1 2">ESALQ1638</strain>
    </source>
</reference>